<evidence type="ECO:0000313" key="9">
    <source>
        <dbReference type="EMBL" id="KAJ8921512.1"/>
    </source>
</evidence>
<proteinExistence type="inferred from homology"/>
<feature type="transmembrane region" description="Helical" evidence="8">
    <location>
        <begin position="57"/>
        <end position="77"/>
    </location>
</feature>
<dbReference type="Proteomes" id="UP001159042">
    <property type="component" value="Unassembled WGS sequence"/>
</dbReference>
<feature type="transmembrane region" description="Helical" evidence="8">
    <location>
        <begin position="103"/>
        <end position="128"/>
    </location>
</feature>
<gene>
    <name evidence="9" type="ORF">NQ315_003130</name>
</gene>
<keyword evidence="3 8" id="KW-0812">Transmembrane</keyword>
<dbReference type="GO" id="GO:0030424">
    <property type="term" value="C:axon"/>
    <property type="evidence" value="ECO:0007669"/>
    <property type="project" value="TreeGrafter"/>
</dbReference>
<feature type="transmembrane region" description="Helical" evidence="8">
    <location>
        <begin position="135"/>
        <end position="156"/>
    </location>
</feature>
<comment type="similarity">
    <text evidence="8">Belongs to the insect chemoreceptor superfamily. Gustatory receptor (GR) family.</text>
</comment>
<evidence type="ECO:0000256" key="5">
    <source>
        <dbReference type="ARBA" id="ARBA00023136"/>
    </source>
</evidence>
<evidence type="ECO:0000256" key="2">
    <source>
        <dbReference type="ARBA" id="ARBA00022475"/>
    </source>
</evidence>
<evidence type="ECO:0000313" key="10">
    <source>
        <dbReference type="Proteomes" id="UP001159042"/>
    </source>
</evidence>
<dbReference type="GO" id="GO:0050909">
    <property type="term" value="P:sensory perception of taste"/>
    <property type="evidence" value="ECO:0007669"/>
    <property type="project" value="InterPro"/>
</dbReference>
<keyword evidence="4 8" id="KW-1133">Transmembrane helix</keyword>
<dbReference type="GO" id="GO:0030425">
    <property type="term" value="C:dendrite"/>
    <property type="evidence" value="ECO:0007669"/>
    <property type="project" value="TreeGrafter"/>
</dbReference>
<dbReference type="EMBL" id="JANEYG010000010">
    <property type="protein sequence ID" value="KAJ8921512.1"/>
    <property type="molecule type" value="Genomic_DNA"/>
</dbReference>
<dbReference type="AlphaFoldDB" id="A0AAV8W4I7"/>
<dbReference type="GO" id="GO:0043025">
    <property type="term" value="C:neuronal cell body"/>
    <property type="evidence" value="ECO:0007669"/>
    <property type="project" value="TreeGrafter"/>
</dbReference>
<dbReference type="PANTHER" id="PTHR21143">
    <property type="entry name" value="INVERTEBRATE GUSTATORY RECEPTOR"/>
    <property type="match status" value="1"/>
</dbReference>
<organism evidence="9 10">
    <name type="scientific">Exocentrus adspersus</name>
    <dbReference type="NCBI Taxonomy" id="1586481"/>
    <lineage>
        <taxon>Eukaryota</taxon>
        <taxon>Metazoa</taxon>
        <taxon>Ecdysozoa</taxon>
        <taxon>Arthropoda</taxon>
        <taxon>Hexapoda</taxon>
        <taxon>Insecta</taxon>
        <taxon>Pterygota</taxon>
        <taxon>Neoptera</taxon>
        <taxon>Endopterygota</taxon>
        <taxon>Coleoptera</taxon>
        <taxon>Polyphaga</taxon>
        <taxon>Cucujiformia</taxon>
        <taxon>Chrysomeloidea</taxon>
        <taxon>Cerambycidae</taxon>
        <taxon>Lamiinae</taxon>
        <taxon>Acanthocinini</taxon>
        <taxon>Exocentrus</taxon>
    </lineage>
</organism>
<dbReference type="GO" id="GO:0007165">
    <property type="term" value="P:signal transduction"/>
    <property type="evidence" value="ECO:0007669"/>
    <property type="project" value="UniProtKB-KW"/>
</dbReference>
<comment type="subcellular location">
    <subcellularLocation>
        <location evidence="1 8">Cell membrane</location>
        <topology evidence="1 8">Multi-pass membrane protein</topology>
    </subcellularLocation>
</comment>
<evidence type="ECO:0000256" key="6">
    <source>
        <dbReference type="ARBA" id="ARBA00023170"/>
    </source>
</evidence>
<keyword evidence="5 8" id="KW-0472">Membrane</keyword>
<dbReference type="GO" id="GO:0007635">
    <property type="term" value="P:chemosensory behavior"/>
    <property type="evidence" value="ECO:0007669"/>
    <property type="project" value="TreeGrafter"/>
</dbReference>
<comment type="caution">
    <text evidence="8">Lacks conserved residue(s) required for the propagation of feature annotation.</text>
</comment>
<sequence>MVYIITVVFIEPLTLRSLDAMSSLLKPLTRKLAFIFGSAPYYSFGKRKLLYRKLYKRYGLSLSVLMVVTIITSQWLYQQNVVMLNSLLTCLELLEVTTTTPPFYSNVSTVFLVFSIVQVMVLLGYLLCCVALRTFLFFIHILILHYASLTTAFFMYDVINLLRKQYADINNSLSDIRSYTVIKSGTVKELQRIHAAYTEVGTAAEVFNKVFGWPLLLMFAEATEMVLTSLDILIERGTVQTLNSTVSIQIISLIYISFSFIKLCGPTMIIFSCDAVLREANKVLRNCRLLQETAPLLTREMEELKRIENLVQNRRPKFTAANFFQINRSTLISIIGTTTTYMIVVLQFNFL</sequence>
<dbReference type="Pfam" id="PF08395">
    <property type="entry name" value="7tm_7"/>
    <property type="match status" value="1"/>
</dbReference>
<dbReference type="GO" id="GO:0005886">
    <property type="term" value="C:plasma membrane"/>
    <property type="evidence" value="ECO:0007669"/>
    <property type="project" value="UniProtKB-SubCell"/>
</dbReference>
<keyword evidence="2 8" id="KW-1003">Cell membrane</keyword>
<evidence type="ECO:0000256" key="1">
    <source>
        <dbReference type="ARBA" id="ARBA00004651"/>
    </source>
</evidence>
<evidence type="ECO:0000256" key="8">
    <source>
        <dbReference type="RuleBase" id="RU363108"/>
    </source>
</evidence>
<comment type="caution">
    <text evidence="9">The sequence shown here is derived from an EMBL/GenBank/DDBJ whole genome shotgun (WGS) entry which is preliminary data.</text>
</comment>
<keyword evidence="10" id="KW-1185">Reference proteome</keyword>
<keyword evidence="7 8" id="KW-0807">Transducer</keyword>
<dbReference type="InterPro" id="IPR013604">
    <property type="entry name" value="7TM_chemorcpt"/>
</dbReference>
<feature type="transmembrane region" description="Helical" evidence="8">
    <location>
        <begin position="246"/>
        <end position="271"/>
    </location>
</feature>
<protein>
    <recommendedName>
        <fullName evidence="8">Gustatory receptor</fullName>
    </recommendedName>
</protein>
<accession>A0AAV8W4I7</accession>
<comment type="function">
    <text evidence="8">Gustatory receptor which mediates acceptance or avoidance behavior, depending on its substrates.</text>
</comment>
<dbReference type="PANTHER" id="PTHR21143:SF104">
    <property type="entry name" value="GUSTATORY RECEPTOR 8A-RELATED"/>
    <property type="match status" value="1"/>
</dbReference>
<reference evidence="9 10" key="1">
    <citation type="journal article" date="2023" name="Insect Mol. Biol.">
        <title>Genome sequencing provides insights into the evolution of gene families encoding plant cell wall-degrading enzymes in longhorned beetles.</title>
        <authorList>
            <person name="Shin N.R."/>
            <person name="Okamura Y."/>
            <person name="Kirsch R."/>
            <person name="Pauchet Y."/>
        </authorList>
    </citation>
    <scope>NUCLEOTIDE SEQUENCE [LARGE SCALE GENOMIC DNA]</scope>
    <source>
        <strain evidence="9">EAD_L_NR</strain>
    </source>
</reference>
<keyword evidence="6 8" id="KW-0675">Receptor</keyword>
<evidence type="ECO:0000256" key="4">
    <source>
        <dbReference type="ARBA" id="ARBA00022989"/>
    </source>
</evidence>
<name>A0AAV8W4I7_9CUCU</name>
<evidence type="ECO:0000256" key="3">
    <source>
        <dbReference type="ARBA" id="ARBA00022692"/>
    </source>
</evidence>
<dbReference type="GO" id="GO:0008049">
    <property type="term" value="P:male courtship behavior"/>
    <property type="evidence" value="ECO:0007669"/>
    <property type="project" value="TreeGrafter"/>
</dbReference>
<evidence type="ECO:0000256" key="7">
    <source>
        <dbReference type="ARBA" id="ARBA00023224"/>
    </source>
</evidence>